<comment type="caution">
    <text evidence="1">The sequence shown here is derived from an EMBL/GenBank/DDBJ whole genome shotgun (WGS) entry which is preliminary data.</text>
</comment>
<dbReference type="AlphaFoldDB" id="G4CWZ3"/>
<keyword evidence="2" id="KW-1185">Reference proteome</keyword>
<dbReference type="Proteomes" id="UP000005332">
    <property type="component" value="Unassembled WGS sequence"/>
</dbReference>
<accession>G4CWZ3</accession>
<sequence>MCQGTGGAPYCRTLVSHGSIRNRFEWLVKRVRGLHDCGFMGVVR</sequence>
<reference evidence="1 2" key="1">
    <citation type="submission" date="2011-06" db="EMBL/GenBank/DDBJ databases">
        <authorList>
            <person name="Muzny D."/>
            <person name="Qin X."/>
            <person name="Deng J."/>
            <person name="Jiang H."/>
            <person name="Liu Y."/>
            <person name="Qu J."/>
            <person name="Song X.-Z."/>
            <person name="Zhang L."/>
            <person name="Thornton R."/>
            <person name="Coyle M."/>
            <person name="Francisco L."/>
            <person name="Jackson L."/>
            <person name="Javaid M."/>
            <person name="Korchina V."/>
            <person name="Kovar C."/>
            <person name="Mata R."/>
            <person name="Mathew T."/>
            <person name="Ngo R."/>
            <person name="Nguyen L."/>
            <person name="Nguyen N."/>
            <person name="Okwuonu G."/>
            <person name="Ongeri F."/>
            <person name="Pham C."/>
            <person name="Simmons D."/>
            <person name="Wilczek-Boney K."/>
            <person name="Hale W."/>
            <person name="Jakkamsetti A."/>
            <person name="Pham P."/>
            <person name="Ruth R."/>
            <person name="San Lucas F."/>
            <person name="Warren J."/>
            <person name="Zhang J."/>
            <person name="Zhao Z."/>
            <person name="Zhou C."/>
            <person name="Zhu D."/>
            <person name="Lee S."/>
            <person name="Bess C."/>
            <person name="Blankenburg K."/>
            <person name="Forbes L."/>
            <person name="Fu Q."/>
            <person name="Gubbala S."/>
            <person name="Hirani K."/>
            <person name="Jayaseelan J.C."/>
            <person name="Lara F."/>
            <person name="Munidasa M."/>
            <person name="Palculict T."/>
            <person name="Patil S."/>
            <person name="Pu L.-L."/>
            <person name="Saada N."/>
            <person name="Tang L."/>
            <person name="Weissenberger G."/>
            <person name="Zhu Y."/>
            <person name="Hemphill L."/>
            <person name="Shang Y."/>
            <person name="Youmans B."/>
            <person name="Ayvaz T."/>
            <person name="Ross M."/>
            <person name="Santibanez J."/>
            <person name="Aqrawi P."/>
            <person name="Gross S."/>
            <person name="Joshi V."/>
            <person name="Fowler G."/>
            <person name="Nazareth L."/>
            <person name="Reid J."/>
            <person name="Worley K."/>
            <person name="Petrosino J."/>
            <person name="Highlander S."/>
            <person name="Gibbs R."/>
        </authorList>
    </citation>
    <scope>NUCLEOTIDE SEQUENCE [LARGE SCALE GENOMIC DNA]</scope>
    <source>
        <strain evidence="1 2">ATCC 25577</strain>
    </source>
</reference>
<proteinExistence type="predicted"/>
<name>G4CWZ3_9ACTN</name>
<evidence type="ECO:0000313" key="1">
    <source>
        <dbReference type="EMBL" id="EGY77507.1"/>
    </source>
</evidence>
<dbReference type="EMBL" id="AGBA01000013">
    <property type="protein sequence ID" value="EGY77507.1"/>
    <property type="molecule type" value="Genomic_DNA"/>
</dbReference>
<gene>
    <name evidence="1" type="ORF">HMPREF9153_1050</name>
</gene>
<evidence type="ECO:0000313" key="2">
    <source>
        <dbReference type="Proteomes" id="UP000005332"/>
    </source>
</evidence>
<dbReference type="HOGENOM" id="CLU_3220534_0_0_11"/>
<dbReference type="PATRIC" id="fig|997355.3.peg.1028"/>
<protein>
    <submittedName>
        <fullName evidence="1">Uncharacterized protein</fullName>
    </submittedName>
</protein>
<organism evidence="1 2">
    <name type="scientific">Cutibacterium avidum ATCC 25577</name>
    <dbReference type="NCBI Taxonomy" id="997355"/>
    <lineage>
        <taxon>Bacteria</taxon>
        <taxon>Bacillati</taxon>
        <taxon>Actinomycetota</taxon>
        <taxon>Actinomycetes</taxon>
        <taxon>Propionibacteriales</taxon>
        <taxon>Propionibacteriaceae</taxon>
        <taxon>Cutibacterium</taxon>
    </lineage>
</organism>